<evidence type="ECO:0000256" key="1">
    <source>
        <dbReference type="SAM" id="Phobius"/>
    </source>
</evidence>
<evidence type="ECO:0000313" key="3">
    <source>
        <dbReference type="Proteomes" id="UP000274545"/>
    </source>
</evidence>
<feature type="transmembrane region" description="Helical" evidence="1">
    <location>
        <begin position="105"/>
        <end position="126"/>
    </location>
</feature>
<keyword evidence="1" id="KW-0472">Membrane</keyword>
<comment type="caution">
    <text evidence="2">The sequence shown here is derived from an EMBL/GenBank/DDBJ whole genome shotgun (WGS) entry which is preliminary data.</text>
</comment>
<dbReference type="RefSeq" id="WP_127093357.1">
    <property type="nucleotide sequence ID" value="NZ_RAHC01000014.1"/>
</dbReference>
<keyword evidence="1" id="KW-0812">Transmembrane</keyword>
<gene>
    <name evidence="2" type="ORF">D6D54_07835</name>
</gene>
<sequence length="144" mass="16003">MVQNKKGLKNPFSVGKSAKIKPTSFKNVIAIVNNMIKKMAIFLIIAFLPLMLIAVIIVVIIAAIMAIFTPDTINHFTSTHSSEMFIQYNQSVSDGGGGGDAPSWLLGKIMDAVFMILYIRLLALLVKKLQIFVKKILIEKYNFN</sequence>
<organism evidence="2 3">
    <name type="scientific">Spiroplasma poulsonii</name>
    <dbReference type="NCBI Taxonomy" id="2138"/>
    <lineage>
        <taxon>Bacteria</taxon>
        <taxon>Bacillati</taxon>
        <taxon>Mycoplasmatota</taxon>
        <taxon>Mollicutes</taxon>
        <taxon>Entomoplasmatales</taxon>
        <taxon>Spiroplasmataceae</taxon>
        <taxon>Spiroplasma</taxon>
    </lineage>
</organism>
<name>A0A433EN79_9MOLU</name>
<proteinExistence type="predicted"/>
<dbReference type="Proteomes" id="UP000274545">
    <property type="component" value="Unassembled WGS sequence"/>
</dbReference>
<dbReference type="AlphaFoldDB" id="A0A433EN79"/>
<dbReference type="EMBL" id="RAHC01000014">
    <property type="protein sequence ID" value="RUP75737.1"/>
    <property type="molecule type" value="Genomic_DNA"/>
</dbReference>
<protein>
    <submittedName>
        <fullName evidence="2">Uncharacterized protein</fullName>
    </submittedName>
</protein>
<keyword evidence="1" id="KW-1133">Transmembrane helix</keyword>
<feature type="transmembrane region" description="Helical" evidence="1">
    <location>
        <begin position="41"/>
        <end position="68"/>
    </location>
</feature>
<reference evidence="2 3" key="1">
    <citation type="journal article" date="2019" name="Genome Biol. Evol.">
        <title>Toxin and genome evolution in a Drosophila defensive symbiosis.</title>
        <authorList>
            <person name="Ballinger M.J."/>
            <person name="Gawryluk R.M."/>
            <person name="Perlman S.J."/>
        </authorList>
    </citation>
    <scope>NUCLEOTIDE SEQUENCE [LARGE SCALE GENOMIC DNA]</scope>
    <source>
        <strain evidence="3">sNeo</strain>
    </source>
</reference>
<accession>A0A433EN79</accession>
<evidence type="ECO:0000313" key="2">
    <source>
        <dbReference type="EMBL" id="RUP75737.1"/>
    </source>
</evidence>